<dbReference type="GO" id="GO:0005694">
    <property type="term" value="C:chromosome"/>
    <property type="evidence" value="ECO:0007669"/>
    <property type="project" value="TreeGrafter"/>
</dbReference>
<dbReference type="Pfam" id="PF14493">
    <property type="entry name" value="HTH_40"/>
    <property type="match status" value="1"/>
</dbReference>
<comment type="subcellular location">
    <subcellularLocation>
        <location evidence="10">Nucleus</location>
    </subcellularLocation>
</comment>
<dbReference type="GeneID" id="103485999"/>
<dbReference type="GO" id="GO:0006260">
    <property type="term" value="P:DNA replication"/>
    <property type="evidence" value="ECO:0007669"/>
    <property type="project" value="InterPro"/>
</dbReference>
<dbReference type="SUPFAM" id="SSF46785">
    <property type="entry name" value="Winged helix' DNA-binding domain"/>
    <property type="match status" value="1"/>
</dbReference>
<dbReference type="InterPro" id="IPR032284">
    <property type="entry name" value="RecQ_Zn-bd"/>
</dbReference>
<evidence type="ECO:0000259" key="11">
    <source>
        <dbReference type="PROSITE" id="PS50967"/>
    </source>
</evidence>
<dbReference type="GO" id="GO:0005634">
    <property type="term" value="C:nucleus"/>
    <property type="evidence" value="ECO:0007669"/>
    <property type="project" value="UniProtKB-SubCell"/>
</dbReference>
<evidence type="ECO:0000313" key="14">
    <source>
        <dbReference type="Proteomes" id="UP001652600"/>
    </source>
</evidence>
<keyword evidence="4 10" id="KW-0378">Hydrolase</keyword>
<dbReference type="GO" id="GO:0005737">
    <property type="term" value="C:cytoplasm"/>
    <property type="evidence" value="ECO:0007669"/>
    <property type="project" value="TreeGrafter"/>
</dbReference>
<dbReference type="InterPro" id="IPR036388">
    <property type="entry name" value="WH-like_DNA-bd_sf"/>
</dbReference>
<dbReference type="SMART" id="SM00487">
    <property type="entry name" value="DEXDc"/>
    <property type="match status" value="1"/>
</dbReference>
<feature type="domain" description="Helicase ATP-binding" evidence="12">
    <location>
        <begin position="22"/>
        <end position="189"/>
    </location>
</feature>
<dbReference type="RefSeq" id="XP_008442004.1">
    <property type="nucleotide sequence ID" value="XM_008443782.3"/>
</dbReference>
<dbReference type="GO" id="GO:0003677">
    <property type="term" value="F:DNA binding"/>
    <property type="evidence" value="ECO:0007669"/>
    <property type="project" value="UniProtKB-KW"/>
</dbReference>
<dbReference type="GO" id="GO:0043138">
    <property type="term" value="F:3'-5' DNA helicase activity"/>
    <property type="evidence" value="ECO:0007669"/>
    <property type="project" value="UniProtKB-EC"/>
</dbReference>
<dbReference type="OrthoDB" id="10261556at2759"/>
<dbReference type="FunFam" id="1.10.10.10:FF:000513">
    <property type="entry name" value="ATP-dependent DNA helicase"/>
    <property type="match status" value="1"/>
</dbReference>
<dbReference type="InParanoid" id="A0A1S3B4Q5"/>
<dbReference type="PROSITE" id="PS51194">
    <property type="entry name" value="HELICASE_CTER"/>
    <property type="match status" value="1"/>
</dbReference>
<evidence type="ECO:0000256" key="1">
    <source>
        <dbReference type="ARBA" id="ARBA00001947"/>
    </source>
</evidence>
<dbReference type="InterPro" id="IPR004589">
    <property type="entry name" value="DNA_helicase_ATP-dep_RecQ"/>
</dbReference>
<evidence type="ECO:0000256" key="10">
    <source>
        <dbReference type="RuleBase" id="RU364117"/>
    </source>
</evidence>
<keyword evidence="6 10" id="KW-0067">ATP-binding</keyword>
<dbReference type="InterPro" id="IPR018982">
    <property type="entry name" value="RQC_domain"/>
</dbReference>
<dbReference type="InterPro" id="IPR010997">
    <property type="entry name" value="HRDC-like_sf"/>
</dbReference>
<dbReference type="NCBIfam" id="TIGR00614">
    <property type="entry name" value="recQ_fam"/>
    <property type="match status" value="1"/>
</dbReference>
<dbReference type="InterPro" id="IPR036390">
    <property type="entry name" value="WH_DNA-bd_sf"/>
</dbReference>
<dbReference type="SMART" id="SM00341">
    <property type="entry name" value="HRDC"/>
    <property type="match status" value="1"/>
</dbReference>
<feature type="domain" description="Helicase C-terminal" evidence="13">
    <location>
        <begin position="217"/>
        <end position="368"/>
    </location>
</feature>
<evidence type="ECO:0000259" key="13">
    <source>
        <dbReference type="PROSITE" id="PS51194"/>
    </source>
</evidence>
<evidence type="ECO:0000256" key="3">
    <source>
        <dbReference type="ARBA" id="ARBA00022741"/>
    </source>
</evidence>
<comment type="catalytic activity">
    <reaction evidence="10">
        <text>ATP + H2O = ADP + phosphate + H(+)</text>
        <dbReference type="Rhea" id="RHEA:13065"/>
        <dbReference type="ChEBI" id="CHEBI:15377"/>
        <dbReference type="ChEBI" id="CHEBI:15378"/>
        <dbReference type="ChEBI" id="CHEBI:30616"/>
        <dbReference type="ChEBI" id="CHEBI:43474"/>
        <dbReference type="ChEBI" id="CHEBI:456216"/>
    </reaction>
</comment>
<evidence type="ECO:0000256" key="5">
    <source>
        <dbReference type="ARBA" id="ARBA00022806"/>
    </source>
</evidence>
<dbReference type="PROSITE" id="PS50967">
    <property type="entry name" value="HRDC"/>
    <property type="match status" value="1"/>
</dbReference>
<dbReference type="InterPro" id="IPR044876">
    <property type="entry name" value="HRDC_dom_sf"/>
</dbReference>
<reference evidence="15" key="1">
    <citation type="submission" date="2025-08" db="UniProtKB">
        <authorList>
            <consortium name="RefSeq"/>
        </authorList>
    </citation>
    <scope>IDENTIFICATION</scope>
    <source>
        <tissue evidence="15">Stem</tissue>
    </source>
</reference>
<dbReference type="PANTHER" id="PTHR13710:SF120">
    <property type="entry name" value="BIFUNCTIONAL 3'-5' EXONUCLEASE_ATP-DEPENDENT HELICASE WRN"/>
    <property type="match status" value="1"/>
</dbReference>
<proteinExistence type="inferred from homology"/>
<dbReference type="GO" id="GO:0009378">
    <property type="term" value="F:four-way junction helicase activity"/>
    <property type="evidence" value="ECO:0007669"/>
    <property type="project" value="TreeGrafter"/>
</dbReference>
<dbReference type="InterPro" id="IPR001650">
    <property type="entry name" value="Helicase_C-like"/>
</dbReference>
<comment type="cofactor">
    <cofactor evidence="1">
        <name>Zn(2+)</name>
        <dbReference type="ChEBI" id="CHEBI:29105"/>
    </cofactor>
</comment>
<comment type="catalytic activity">
    <reaction evidence="9 10">
        <text>Couples ATP hydrolysis with the unwinding of duplex DNA by translocating in the 3'-5' direction.</text>
        <dbReference type="EC" id="5.6.2.4"/>
    </reaction>
</comment>
<dbReference type="SMR" id="A0A1S3B4Q5"/>
<comment type="similarity">
    <text evidence="2 10">Belongs to the helicase family. RecQ subfamily.</text>
</comment>
<dbReference type="FunFam" id="3.40.50.300:FF:001450">
    <property type="entry name" value="ATP-dependent DNA helicase"/>
    <property type="match status" value="1"/>
</dbReference>
<dbReference type="GO" id="GO:0005524">
    <property type="term" value="F:ATP binding"/>
    <property type="evidence" value="ECO:0007669"/>
    <property type="project" value="UniProtKB-KW"/>
</dbReference>
<dbReference type="KEGG" id="cmo:103485999"/>
<dbReference type="InterPro" id="IPR027417">
    <property type="entry name" value="P-loop_NTPase"/>
</dbReference>
<name>A0A1S3B4Q5_CUCME</name>
<dbReference type="SUPFAM" id="SSF52540">
    <property type="entry name" value="P-loop containing nucleoside triphosphate hydrolases"/>
    <property type="match status" value="1"/>
</dbReference>
<dbReference type="PROSITE" id="PS51192">
    <property type="entry name" value="HELICASE_ATP_BIND_1"/>
    <property type="match status" value="1"/>
</dbReference>
<dbReference type="Gene3D" id="3.40.50.300">
    <property type="entry name" value="P-loop containing nucleotide triphosphate hydrolases"/>
    <property type="match status" value="2"/>
</dbReference>
<dbReference type="SMART" id="SM00956">
    <property type="entry name" value="RQC"/>
    <property type="match status" value="1"/>
</dbReference>
<dbReference type="Gene3D" id="1.10.150.80">
    <property type="entry name" value="HRDC domain"/>
    <property type="match status" value="1"/>
</dbReference>
<dbReference type="GO" id="GO:0016887">
    <property type="term" value="F:ATP hydrolysis activity"/>
    <property type="evidence" value="ECO:0007669"/>
    <property type="project" value="RHEA"/>
</dbReference>
<dbReference type="SMART" id="SM00490">
    <property type="entry name" value="HELICc"/>
    <property type="match status" value="1"/>
</dbReference>
<accession>A0A1S3B4Q5</accession>
<dbReference type="InterPro" id="IPR029491">
    <property type="entry name" value="Helicase_HTH"/>
</dbReference>
<keyword evidence="8" id="KW-0413">Isomerase</keyword>
<dbReference type="InterPro" id="IPR002121">
    <property type="entry name" value="HRDC_dom"/>
</dbReference>
<organism evidence="14 15">
    <name type="scientific">Cucumis melo</name>
    <name type="common">Muskmelon</name>
    <dbReference type="NCBI Taxonomy" id="3656"/>
    <lineage>
        <taxon>Eukaryota</taxon>
        <taxon>Viridiplantae</taxon>
        <taxon>Streptophyta</taxon>
        <taxon>Embryophyta</taxon>
        <taxon>Tracheophyta</taxon>
        <taxon>Spermatophyta</taxon>
        <taxon>Magnoliopsida</taxon>
        <taxon>eudicotyledons</taxon>
        <taxon>Gunneridae</taxon>
        <taxon>Pentapetalae</taxon>
        <taxon>rosids</taxon>
        <taxon>fabids</taxon>
        <taxon>Cucurbitales</taxon>
        <taxon>Cucurbitaceae</taxon>
        <taxon>Benincaseae</taxon>
        <taxon>Cucumis</taxon>
    </lineage>
</organism>
<evidence type="ECO:0000256" key="8">
    <source>
        <dbReference type="ARBA" id="ARBA00023235"/>
    </source>
</evidence>
<dbReference type="Proteomes" id="UP001652600">
    <property type="component" value="Chromosome 8"/>
</dbReference>
<evidence type="ECO:0000256" key="9">
    <source>
        <dbReference type="ARBA" id="ARBA00034617"/>
    </source>
</evidence>
<dbReference type="CDD" id="cd18794">
    <property type="entry name" value="SF2_C_RecQ"/>
    <property type="match status" value="1"/>
</dbReference>
<dbReference type="Pfam" id="PF09382">
    <property type="entry name" value="RQC"/>
    <property type="match status" value="1"/>
</dbReference>
<dbReference type="InterPro" id="IPR014001">
    <property type="entry name" value="Helicase_ATP-bd"/>
</dbReference>
<dbReference type="Pfam" id="PF16124">
    <property type="entry name" value="RecQ_Zn_bind"/>
    <property type="match status" value="1"/>
</dbReference>
<dbReference type="GO" id="GO:0000724">
    <property type="term" value="P:double-strand break repair via homologous recombination"/>
    <property type="evidence" value="ECO:0007669"/>
    <property type="project" value="TreeGrafter"/>
</dbReference>
<dbReference type="EC" id="5.6.2.4" evidence="10"/>
<dbReference type="Pfam" id="PF00271">
    <property type="entry name" value="Helicase_C"/>
    <property type="match status" value="1"/>
</dbReference>
<keyword evidence="14" id="KW-1185">Reference proteome</keyword>
<evidence type="ECO:0000256" key="2">
    <source>
        <dbReference type="ARBA" id="ARBA00005446"/>
    </source>
</evidence>
<dbReference type="SUPFAM" id="SSF47819">
    <property type="entry name" value="HRDC-like"/>
    <property type="match status" value="1"/>
</dbReference>
<dbReference type="Pfam" id="PF00270">
    <property type="entry name" value="DEAD"/>
    <property type="match status" value="1"/>
</dbReference>
<dbReference type="PANTHER" id="PTHR13710">
    <property type="entry name" value="DNA HELICASE RECQ FAMILY MEMBER"/>
    <property type="match status" value="1"/>
</dbReference>
<evidence type="ECO:0000313" key="15">
    <source>
        <dbReference type="RefSeq" id="XP_008442004.1"/>
    </source>
</evidence>
<dbReference type="eggNOG" id="KOG0351">
    <property type="taxonomic scope" value="Eukaryota"/>
</dbReference>
<evidence type="ECO:0000256" key="4">
    <source>
        <dbReference type="ARBA" id="ARBA00022801"/>
    </source>
</evidence>
<feature type="domain" description="HRDC" evidence="11">
    <location>
        <begin position="543"/>
        <end position="623"/>
    </location>
</feature>
<dbReference type="InterPro" id="IPR011545">
    <property type="entry name" value="DEAD/DEAH_box_helicase_dom"/>
</dbReference>
<evidence type="ECO:0000256" key="7">
    <source>
        <dbReference type="ARBA" id="ARBA00023125"/>
    </source>
</evidence>
<dbReference type="Pfam" id="PF00570">
    <property type="entry name" value="HRDC"/>
    <property type="match status" value="1"/>
</dbReference>
<evidence type="ECO:0000256" key="6">
    <source>
        <dbReference type="ARBA" id="ARBA00022840"/>
    </source>
</evidence>
<keyword evidence="3 10" id="KW-0547">Nucleotide-binding</keyword>
<keyword evidence="10" id="KW-0539">Nucleus</keyword>
<evidence type="ECO:0000259" key="12">
    <source>
        <dbReference type="PROSITE" id="PS51192"/>
    </source>
</evidence>
<dbReference type="Gene3D" id="1.10.10.10">
    <property type="entry name" value="Winged helix-like DNA-binding domain superfamily/Winged helix DNA-binding domain"/>
    <property type="match status" value="1"/>
</dbReference>
<keyword evidence="5 10" id="KW-0347">Helicase</keyword>
<dbReference type="AlphaFoldDB" id="A0A1S3B4Q5"/>
<keyword evidence="7" id="KW-0238">DNA-binding</keyword>
<protein>
    <recommendedName>
        <fullName evidence="10">ATP-dependent DNA helicase</fullName>
        <ecNumber evidence="10">5.6.2.4</ecNumber>
    </recommendedName>
</protein>
<dbReference type="CDD" id="cd17920">
    <property type="entry name" value="DEXHc_RecQ"/>
    <property type="match status" value="1"/>
</dbReference>
<gene>
    <name evidence="15" type="primary">LOC103485999</name>
</gene>
<sequence>MEAILKRYFGFSAFRPYQKEVIQAILRGKDCLVVTGTGSGKSLCYQVPPLVVGKTGIVVSPLISLMQDQVMALKQRGIKSEYLGSTQTDSTVQAKAESGQYNILFMTPEKACSLPLSFWSKLKKAGICLFAVDEAHCISEWGHNFRAEYELLDDFRDVLPGLPFVALTATAPEKVRSDIINYLKMKDPQVTIGSFDRTNLFYGVKFFKRPRLFMNELVLDISKYLASGGSTIVYCRTIKAVEQISKSLKEAGISAGIYHAQMDKESRAESHRLFIRDEVQVMVATVAFGMGIDKPNVRQVIHYGCPKSLESYYQESGRCGRDGIASVCWLYYTRSDFAKAELYCGESPTENKRTAIMESLMAAQRYCSIATCRRNFLLGYLGEKSQSEKCGNCDNCIDSKKEHDMSKEAFLLLACIQSCRGKWGLNMPVDILRGSRAKKMMRYDQFDKLPLYGLGREYSSNWWKALASQLISNGYLTENIRDFYRTIGISAKGEKFLNSARQDCQPPLVLPMTSEMTGENEDASALSESGKMDNLATLKSGLSEAEEKLFQLLLEERMKLARSARTAPYAICGDQTVQRIALTRPSTKARLANIDGVNQHLLKMHGDLILEAVKRLSQQVSLSLDGEYREPNKRRPLAPEKFEAWKMWHEHGLSVQKIANFPGRSAPIKETTVSGYIVDAAQEGYEIDWTKFCDEIGFTCQIFSDIQSAVTKVGSAEKLKPIKSELPEEINYAHIKTFLVMQSCGMSPKGLDKKTDKPRTGASSLCWNKWYMTVRTKLHCFMNEHIFSKITHLKNRRDYLNSRK</sequence>